<feature type="transmembrane region" description="Helical" evidence="1">
    <location>
        <begin position="60"/>
        <end position="84"/>
    </location>
</feature>
<name>A0A3D9UZN1_THECX</name>
<feature type="transmembrane region" description="Helical" evidence="1">
    <location>
        <begin position="7"/>
        <end position="26"/>
    </location>
</feature>
<evidence type="ECO:0000256" key="1">
    <source>
        <dbReference type="SAM" id="Phobius"/>
    </source>
</evidence>
<dbReference type="Proteomes" id="UP000256485">
    <property type="component" value="Unassembled WGS sequence"/>
</dbReference>
<comment type="caution">
    <text evidence="2">The sequence shown here is derived from an EMBL/GenBank/DDBJ whole genome shotgun (WGS) entry which is preliminary data.</text>
</comment>
<keyword evidence="3" id="KW-1185">Reference proteome</keyword>
<gene>
    <name evidence="2" type="ORF">DFJ64_0326</name>
</gene>
<dbReference type="AlphaFoldDB" id="A0A3D9UZN1"/>
<keyword evidence="1" id="KW-0812">Transmembrane</keyword>
<dbReference type="RefSeq" id="WP_115848829.1">
    <property type="nucleotide sequence ID" value="NZ_QTUC01000001.1"/>
</dbReference>
<feature type="transmembrane region" description="Helical" evidence="1">
    <location>
        <begin position="32"/>
        <end position="53"/>
    </location>
</feature>
<protein>
    <submittedName>
        <fullName evidence="2">Uncharacterized protein</fullName>
    </submittedName>
</protein>
<evidence type="ECO:0000313" key="2">
    <source>
        <dbReference type="EMBL" id="REF34958.1"/>
    </source>
</evidence>
<keyword evidence="1" id="KW-1133">Transmembrane helix</keyword>
<evidence type="ECO:0000313" key="3">
    <source>
        <dbReference type="Proteomes" id="UP000256485"/>
    </source>
</evidence>
<accession>A0A3D9UZN1</accession>
<dbReference type="EMBL" id="QTUC01000001">
    <property type="protein sequence ID" value="REF34958.1"/>
    <property type="molecule type" value="Genomic_DNA"/>
</dbReference>
<proteinExistence type="predicted"/>
<keyword evidence="1" id="KW-0472">Membrane</keyword>
<reference evidence="2 3" key="1">
    <citation type="submission" date="2018-08" db="EMBL/GenBank/DDBJ databases">
        <title>Sequencing the genomes of 1000 actinobacteria strains.</title>
        <authorList>
            <person name="Klenk H.-P."/>
        </authorList>
    </citation>
    <scope>NUCLEOTIDE SEQUENCE [LARGE SCALE GENOMIC DNA]</scope>
    <source>
        <strain evidence="2 3">DSM 22891</strain>
    </source>
</reference>
<sequence>MSAAARAARWVGLAALVPLLGLYLATGLVAPRWAVVGFLVLWCGLLVTAVVSLRRRPSLVPLLPVVGLVVWFVVVQIGDAFLHWSA</sequence>
<organism evidence="2 3">
    <name type="scientific">Thermasporomyces composti</name>
    <dbReference type="NCBI Taxonomy" id="696763"/>
    <lineage>
        <taxon>Bacteria</taxon>
        <taxon>Bacillati</taxon>
        <taxon>Actinomycetota</taxon>
        <taxon>Actinomycetes</taxon>
        <taxon>Propionibacteriales</taxon>
        <taxon>Nocardioidaceae</taxon>
        <taxon>Thermasporomyces</taxon>
    </lineage>
</organism>